<accession>A0A3D9TB86</accession>
<keyword evidence="2" id="KW-1185">Reference proteome</keyword>
<evidence type="ECO:0000313" key="1">
    <source>
        <dbReference type="EMBL" id="REF01012.1"/>
    </source>
</evidence>
<dbReference type="InterPro" id="IPR008551">
    <property type="entry name" value="TANGO2"/>
</dbReference>
<sequence>MCTAVVSVDPLSPFPVLLAGVRDEFAERPWQPPAAHWPDRPALVGGRDLQAGGTWLAVRDGGSGPPRAACVLNGHGRPAPEHGRASRGELPLLAAETGGLDGLDPARFDPFHLVCAEPGGVRLWSWDGAGFAERELGPGLHMIVNTGLEGVTQEPGRTPEEREGGAQMAARIAHFRPLLAAARRPEPRTGGAAEAWGAWLPLLDGGGLDRADRRALVLTRDFEGGRVWGTSSVSLIGLAERGARYDFTAAPGDPGAWTTVLPGPEA</sequence>
<dbReference type="Proteomes" id="UP000256661">
    <property type="component" value="Unassembled WGS sequence"/>
</dbReference>
<name>A0A3D9TB86_9ACTN</name>
<dbReference type="OrthoDB" id="4380123at2"/>
<dbReference type="PANTHER" id="PTHR17985:SF8">
    <property type="entry name" value="TRANSPORT AND GOLGI ORGANIZATION PROTEIN 2 HOMOLOG"/>
    <property type="match status" value="1"/>
</dbReference>
<dbReference type="RefSeq" id="WP_116026102.1">
    <property type="nucleotide sequence ID" value="NZ_QTTT01000001.1"/>
</dbReference>
<organism evidence="1 2">
    <name type="scientific">Thermomonospora umbrina</name>
    <dbReference type="NCBI Taxonomy" id="111806"/>
    <lineage>
        <taxon>Bacteria</taxon>
        <taxon>Bacillati</taxon>
        <taxon>Actinomycetota</taxon>
        <taxon>Actinomycetes</taxon>
        <taxon>Streptosporangiales</taxon>
        <taxon>Thermomonosporaceae</taxon>
        <taxon>Thermomonospora</taxon>
    </lineage>
</organism>
<proteinExistence type="predicted"/>
<dbReference type="EMBL" id="QTTT01000001">
    <property type="protein sequence ID" value="REF01012.1"/>
    <property type="molecule type" value="Genomic_DNA"/>
</dbReference>
<reference evidence="1 2" key="1">
    <citation type="submission" date="2018-08" db="EMBL/GenBank/DDBJ databases">
        <title>Sequencing the genomes of 1000 actinobacteria strains.</title>
        <authorList>
            <person name="Klenk H.-P."/>
        </authorList>
    </citation>
    <scope>NUCLEOTIDE SEQUENCE [LARGE SCALE GENOMIC DNA]</scope>
    <source>
        <strain evidence="1 2">DSM 43927</strain>
    </source>
</reference>
<protein>
    <submittedName>
        <fullName evidence="1">Uncharacterized protein with NRDE domain</fullName>
    </submittedName>
</protein>
<dbReference type="PANTHER" id="PTHR17985">
    <property type="entry name" value="SER/THR-RICH PROTEIN T10 IN DGCR REGION"/>
    <property type="match status" value="1"/>
</dbReference>
<comment type="caution">
    <text evidence="1">The sequence shown here is derived from an EMBL/GenBank/DDBJ whole genome shotgun (WGS) entry which is preliminary data.</text>
</comment>
<evidence type="ECO:0000313" key="2">
    <source>
        <dbReference type="Proteomes" id="UP000256661"/>
    </source>
</evidence>
<dbReference type="Pfam" id="PF05742">
    <property type="entry name" value="TANGO2"/>
    <property type="match status" value="1"/>
</dbReference>
<dbReference type="AlphaFoldDB" id="A0A3D9TB86"/>
<gene>
    <name evidence="1" type="ORF">DFJ69_6610</name>
</gene>